<dbReference type="RefSeq" id="WP_119348958.1">
    <property type="nucleotide sequence ID" value="NZ_QWET01000003.1"/>
</dbReference>
<feature type="transmembrane region" description="Helical" evidence="6">
    <location>
        <begin position="295"/>
        <end position="317"/>
    </location>
</feature>
<evidence type="ECO:0000259" key="7">
    <source>
        <dbReference type="Pfam" id="PF02687"/>
    </source>
</evidence>
<comment type="caution">
    <text evidence="9">The sequence shown here is derived from an EMBL/GenBank/DDBJ whole genome shotgun (WGS) entry which is preliminary data.</text>
</comment>
<accession>A0A399D6M4</accession>
<feature type="transmembrane region" description="Helical" evidence="6">
    <location>
        <begin position="741"/>
        <end position="760"/>
    </location>
</feature>
<evidence type="ECO:0000256" key="2">
    <source>
        <dbReference type="ARBA" id="ARBA00022475"/>
    </source>
</evidence>
<evidence type="ECO:0000256" key="1">
    <source>
        <dbReference type="ARBA" id="ARBA00004651"/>
    </source>
</evidence>
<comment type="subcellular location">
    <subcellularLocation>
        <location evidence="1">Cell membrane</location>
        <topology evidence="1">Multi-pass membrane protein</topology>
    </subcellularLocation>
</comment>
<dbReference type="OrthoDB" id="973461at2"/>
<dbReference type="PROSITE" id="PS51257">
    <property type="entry name" value="PROKAR_LIPOPROTEIN"/>
    <property type="match status" value="1"/>
</dbReference>
<feature type="transmembrane region" description="Helical" evidence="6">
    <location>
        <begin position="21"/>
        <end position="41"/>
    </location>
</feature>
<evidence type="ECO:0000256" key="5">
    <source>
        <dbReference type="ARBA" id="ARBA00023136"/>
    </source>
</evidence>
<keyword evidence="5 6" id="KW-0472">Membrane</keyword>
<feature type="transmembrane region" description="Helical" evidence="6">
    <location>
        <begin position="392"/>
        <end position="416"/>
    </location>
</feature>
<keyword evidence="3 6" id="KW-0812">Transmembrane</keyword>
<proteinExistence type="predicted"/>
<protein>
    <submittedName>
        <fullName evidence="9">ABC transporter permease</fullName>
    </submittedName>
</protein>
<dbReference type="Pfam" id="PF12704">
    <property type="entry name" value="MacB_PCD"/>
    <property type="match status" value="1"/>
</dbReference>
<keyword evidence="10" id="KW-1185">Reference proteome</keyword>
<evidence type="ECO:0000256" key="4">
    <source>
        <dbReference type="ARBA" id="ARBA00022989"/>
    </source>
</evidence>
<feature type="domain" description="ABC3 transporter permease C-terminal" evidence="7">
    <location>
        <begin position="301"/>
        <end position="417"/>
    </location>
</feature>
<evidence type="ECO:0000313" key="9">
    <source>
        <dbReference type="EMBL" id="RIH66371.1"/>
    </source>
</evidence>
<dbReference type="InterPro" id="IPR003838">
    <property type="entry name" value="ABC3_permease_C"/>
</dbReference>
<feature type="transmembrane region" description="Helical" evidence="6">
    <location>
        <begin position="437"/>
        <end position="459"/>
    </location>
</feature>
<dbReference type="GO" id="GO:0022857">
    <property type="term" value="F:transmembrane transporter activity"/>
    <property type="evidence" value="ECO:0007669"/>
    <property type="project" value="TreeGrafter"/>
</dbReference>
<evidence type="ECO:0000259" key="8">
    <source>
        <dbReference type="Pfam" id="PF12704"/>
    </source>
</evidence>
<dbReference type="Proteomes" id="UP000266441">
    <property type="component" value="Unassembled WGS sequence"/>
</dbReference>
<dbReference type="Pfam" id="PF02687">
    <property type="entry name" value="FtsX"/>
    <property type="match status" value="2"/>
</dbReference>
<name>A0A399D6M4_9BACT</name>
<feature type="domain" description="ABC3 transporter permease C-terminal" evidence="7">
    <location>
        <begin position="692"/>
        <end position="805"/>
    </location>
</feature>
<organism evidence="9 10">
    <name type="scientific">Mariniphaga sediminis</name>
    <dbReference type="NCBI Taxonomy" id="1628158"/>
    <lineage>
        <taxon>Bacteria</taxon>
        <taxon>Pseudomonadati</taxon>
        <taxon>Bacteroidota</taxon>
        <taxon>Bacteroidia</taxon>
        <taxon>Marinilabiliales</taxon>
        <taxon>Prolixibacteraceae</taxon>
        <taxon>Mariniphaga</taxon>
    </lineage>
</organism>
<gene>
    <name evidence="9" type="ORF">D1164_05555</name>
</gene>
<dbReference type="InterPro" id="IPR025857">
    <property type="entry name" value="MacB_PCD"/>
</dbReference>
<evidence type="ECO:0000256" key="3">
    <source>
        <dbReference type="ARBA" id="ARBA00022692"/>
    </source>
</evidence>
<keyword evidence="4 6" id="KW-1133">Transmembrane helix</keyword>
<feature type="transmembrane region" description="Helical" evidence="6">
    <location>
        <begin position="692"/>
        <end position="714"/>
    </location>
</feature>
<sequence>MGLNSFKMVVRQLARNKVFSAISIVGLAIGIACGLVIYEIISYESGFNKFNKNYPNIYRVINQLEPSGIGTVLAEGQVHPLGAAIRNDFPGVVAAMTFYAEKGQISIENENGAFDRYLEADGLVYAEPQVFQIFDFKFLAGNPQNALSNSGSIVINSSLAQKYFKLSQGNESDALGKPININNKGTFSVTGVFADLPETTDLPFKLIGDYKSQPASNPYFNNGTDWQEYNSNTNCYLLLPDEISAINFESQLVSFSAKYMGTESPVKQKYVLQPLSKLHSWEVGNYSHRQVPEKALYLLGFVGLFIILLASINFVNLSTAQSSRRFKEIGVRKISGVSRFQLIWQFMGETILVSYIAAVIGLGVAHVMFIYLTDILGYRLTLDLLKNGGTLIFLIISTFLIGIISGIYPSIIMSGMKPVGSLKNFLSVKGNSGSVSVRRVLVIAQFVVSLVLMTGTLVMQKQIKYFFSADIGFNKEAILITKIPEVEKSKLELLRANLLKYPDIKQVSFESTSPMADWKVSNSINYPTIEPNLYLGNLKTIDENYLELYEIPLIAGRNCSERKNSGEAIVNRKLIQLLGFKDPNSAIGEIFSYGRENMKFTIVGVVEDFHAMSLQQEMDHIILSNVGFNIKEIAVKINPVTASLTGYNSSIDKIKKEWETTFPEDVFEYEFLDQKIAGFYNSQVNTLKLVRLFALIAIFIGSLGLYGLISFIASQKIKEIGIRKVNGAKVSEILTMLNKDFVKWVAIAFVIATPIVYYAMNKWLENFAYKTSLSWWIFVLSGVLALAIALLTVSWQSWRAATRNPVEALRYE</sequence>
<feature type="domain" description="MacB-like periplasmic core" evidence="8">
    <location>
        <begin position="20"/>
        <end position="200"/>
    </location>
</feature>
<feature type="transmembrane region" description="Helical" evidence="6">
    <location>
        <begin position="772"/>
        <end position="793"/>
    </location>
</feature>
<feature type="transmembrane region" description="Helical" evidence="6">
    <location>
        <begin position="352"/>
        <end position="372"/>
    </location>
</feature>
<dbReference type="AlphaFoldDB" id="A0A399D6M4"/>
<keyword evidence="2" id="KW-1003">Cell membrane</keyword>
<dbReference type="InterPro" id="IPR050250">
    <property type="entry name" value="Macrolide_Exporter_MacB"/>
</dbReference>
<dbReference type="PANTHER" id="PTHR30572:SF18">
    <property type="entry name" value="ABC-TYPE MACROLIDE FAMILY EXPORT SYSTEM PERMEASE COMPONENT 2"/>
    <property type="match status" value="1"/>
</dbReference>
<dbReference type="GO" id="GO:0005886">
    <property type="term" value="C:plasma membrane"/>
    <property type="evidence" value="ECO:0007669"/>
    <property type="project" value="UniProtKB-SubCell"/>
</dbReference>
<evidence type="ECO:0000256" key="6">
    <source>
        <dbReference type="SAM" id="Phobius"/>
    </source>
</evidence>
<evidence type="ECO:0000313" key="10">
    <source>
        <dbReference type="Proteomes" id="UP000266441"/>
    </source>
</evidence>
<dbReference type="PANTHER" id="PTHR30572">
    <property type="entry name" value="MEMBRANE COMPONENT OF TRANSPORTER-RELATED"/>
    <property type="match status" value="1"/>
</dbReference>
<reference evidence="9 10" key="1">
    <citation type="journal article" date="2015" name="Int. J. Syst. Evol. Microbiol.">
        <title>Mariniphaga sediminis sp. nov., isolated from coastal sediment.</title>
        <authorList>
            <person name="Wang F.Q."/>
            <person name="Shen Q.Y."/>
            <person name="Chen G.J."/>
            <person name="Du Z.J."/>
        </authorList>
    </citation>
    <scope>NUCLEOTIDE SEQUENCE [LARGE SCALE GENOMIC DNA]</scope>
    <source>
        <strain evidence="9 10">SY21</strain>
    </source>
</reference>
<dbReference type="EMBL" id="QWET01000003">
    <property type="protein sequence ID" value="RIH66371.1"/>
    <property type="molecule type" value="Genomic_DNA"/>
</dbReference>